<keyword evidence="5" id="KW-0677">Repeat</keyword>
<dbReference type="InterPro" id="IPR005170">
    <property type="entry name" value="Transptr-assoc_dom"/>
</dbReference>
<reference evidence="14 15" key="1">
    <citation type="journal article" date="2018" name="Sci. Rep.">
        <title>Rhizobium tumorigenes sp. nov., a novel plant tumorigenic bacterium isolated from cane gall tumors on thornless blackberry.</title>
        <authorList>
            <person name="Kuzmanovi N."/>
            <person name="Smalla K."/>
            <person name="Gronow S."/>
            <person name="PuBawska J."/>
        </authorList>
    </citation>
    <scope>NUCLEOTIDE SEQUENCE [LARGE SCALE GENOMIC DNA]</scope>
    <source>
        <strain evidence="14 15">CCBAU 85046</strain>
    </source>
</reference>
<dbReference type="Gene3D" id="3.10.580.10">
    <property type="entry name" value="CBS-domain"/>
    <property type="match status" value="1"/>
</dbReference>
<dbReference type="Pfam" id="PF01595">
    <property type="entry name" value="CNNM"/>
    <property type="match status" value="1"/>
</dbReference>
<protein>
    <submittedName>
        <fullName evidence="14">Hemolysin</fullName>
    </submittedName>
</protein>
<dbReference type="SUPFAM" id="SSF56176">
    <property type="entry name" value="FAD-binding/transporter-associated domain-like"/>
    <property type="match status" value="1"/>
</dbReference>
<dbReference type="Proteomes" id="UP000248925">
    <property type="component" value="Unassembled WGS sequence"/>
</dbReference>
<dbReference type="InterPro" id="IPR000644">
    <property type="entry name" value="CBS_dom"/>
</dbReference>
<accession>A0A2W4ER71</accession>
<feature type="domain" description="CBS" evidence="12">
    <location>
        <begin position="230"/>
        <end position="289"/>
    </location>
</feature>
<dbReference type="SMART" id="SM01091">
    <property type="entry name" value="CorC_HlyC"/>
    <property type="match status" value="1"/>
</dbReference>
<evidence type="ECO:0000256" key="7">
    <source>
        <dbReference type="ARBA" id="ARBA00023122"/>
    </source>
</evidence>
<dbReference type="CDD" id="cd04590">
    <property type="entry name" value="CBS_pair_CorC_HlyC_assoc"/>
    <property type="match status" value="1"/>
</dbReference>
<dbReference type="OrthoDB" id="9805314at2"/>
<dbReference type="EMBL" id="PCDP01000006">
    <property type="protein sequence ID" value="PZM15916.1"/>
    <property type="molecule type" value="Genomic_DNA"/>
</dbReference>
<keyword evidence="7 9" id="KW-0129">CBS domain</keyword>
<feature type="transmembrane region" description="Helical" evidence="11">
    <location>
        <begin position="104"/>
        <end position="128"/>
    </location>
</feature>
<dbReference type="Pfam" id="PF00571">
    <property type="entry name" value="CBS"/>
    <property type="match status" value="2"/>
</dbReference>
<evidence type="ECO:0000313" key="14">
    <source>
        <dbReference type="EMBL" id="PZM15916.1"/>
    </source>
</evidence>
<dbReference type="GO" id="GO:0005886">
    <property type="term" value="C:plasma membrane"/>
    <property type="evidence" value="ECO:0007669"/>
    <property type="project" value="UniProtKB-SubCell"/>
</dbReference>
<dbReference type="InterPro" id="IPR002550">
    <property type="entry name" value="CNNM"/>
</dbReference>
<dbReference type="Pfam" id="PF03471">
    <property type="entry name" value="CorC_HlyC"/>
    <property type="match status" value="1"/>
</dbReference>
<feature type="domain" description="CNNM transmembrane" evidence="13">
    <location>
        <begin position="6"/>
        <end position="211"/>
    </location>
</feature>
<comment type="subcellular location">
    <subcellularLocation>
        <location evidence="1">Cell membrane</location>
        <topology evidence="1">Multi-pass membrane protein</topology>
    </subcellularLocation>
</comment>
<keyword evidence="8 10" id="KW-0472">Membrane</keyword>
<feature type="domain" description="CBS" evidence="12">
    <location>
        <begin position="294"/>
        <end position="350"/>
    </location>
</feature>
<feature type="transmembrane region" description="Helical" evidence="11">
    <location>
        <begin position="12"/>
        <end position="35"/>
    </location>
</feature>
<dbReference type="InterPro" id="IPR044751">
    <property type="entry name" value="Ion_transp-like_CBS"/>
</dbReference>
<name>A0A2W4ER71_9HYPH</name>
<evidence type="ECO:0000256" key="4">
    <source>
        <dbReference type="ARBA" id="ARBA00022692"/>
    </source>
</evidence>
<dbReference type="PROSITE" id="PS51371">
    <property type="entry name" value="CBS"/>
    <property type="match status" value="2"/>
</dbReference>
<feature type="transmembrane region" description="Helical" evidence="11">
    <location>
        <begin position="148"/>
        <end position="169"/>
    </location>
</feature>
<gene>
    <name evidence="14" type="ORF">CPY51_05405</name>
</gene>
<proteinExistence type="inferred from homology"/>
<evidence type="ECO:0000259" key="13">
    <source>
        <dbReference type="PROSITE" id="PS51846"/>
    </source>
</evidence>
<dbReference type="SMART" id="SM00116">
    <property type="entry name" value="CBS"/>
    <property type="match status" value="2"/>
</dbReference>
<dbReference type="PANTHER" id="PTHR43099">
    <property type="entry name" value="UPF0053 PROTEIN YRKA"/>
    <property type="match status" value="1"/>
</dbReference>
<keyword evidence="4 10" id="KW-0812">Transmembrane</keyword>
<dbReference type="InterPro" id="IPR016169">
    <property type="entry name" value="FAD-bd_PCMH_sub2"/>
</dbReference>
<keyword evidence="6 10" id="KW-1133">Transmembrane helix</keyword>
<dbReference type="AlphaFoldDB" id="A0A2W4ER71"/>
<evidence type="ECO:0000256" key="8">
    <source>
        <dbReference type="ARBA" id="ARBA00023136"/>
    </source>
</evidence>
<evidence type="ECO:0000256" key="3">
    <source>
        <dbReference type="ARBA" id="ARBA00022475"/>
    </source>
</evidence>
<keyword evidence="15" id="KW-1185">Reference proteome</keyword>
<dbReference type="InterPro" id="IPR051676">
    <property type="entry name" value="UPF0053_domain"/>
</dbReference>
<comment type="caution">
    <text evidence="14">The sequence shown here is derived from an EMBL/GenBank/DDBJ whole genome shotgun (WGS) entry which is preliminary data.</text>
</comment>
<evidence type="ECO:0000256" key="5">
    <source>
        <dbReference type="ARBA" id="ARBA00022737"/>
    </source>
</evidence>
<evidence type="ECO:0000256" key="9">
    <source>
        <dbReference type="PROSITE-ProRule" id="PRU00703"/>
    </source>
</evidence>
<evidence type="ECO:0000256" key="1">
    <source>
        <dbReference type="ARBA" id="ARBA00004651"/>
    </source>
</evidence>
<dbReference type="InterPro" id="IPR036318">
    <property type="entry name" value="FAD-bd_PCMH-like_sf"/>
</dbReference>
<evidence type="ECO:0000313" key="15">
    <source>
        <dbReference type="Proteomes" id="UP000248925"/>
    </source>
</evidence>
<dbReference type="PROSITE" id="PS51846">
    <property type="entry name" value="CNNM"/>
    <property type="match status" value="1"/>
</dbReference>
<sequence>MSEPDGSIFDFLGILAVFLLVAANGFFVAAEFALVSVRRSRVTELVAEGRMNSTALQRAVDNLDANLAATQLGITISSLALGWVGEPALAHLIEPLLDFMPGSWALAGAHTIAVAVSFIIITALHIVLGELAPKSLALQRSEGTALVIVRPLAVFLMVLRPAILALNGLGNAVLRLFGLQPGAGEGSLHSPAEIKLLIAESQEAGLLEQAQQDLVERVFNIGGRDVSDIMTPRLDVDWIDADDTPEEILRTIRECKHEQLLVARGAIDEPIGMVAKKDLLDQLLDGIPLDPVAVMRQPLIIHESTAVFRVLESFKTAPVRLAMVIDEYGSLEGIITQTDLLEAIAGDLPGSGGNEPDIVEREDGSLLIEGLMPAYDAFEKLGLKDRPADSDFHTVAGFALHQLGHLPEVGETFDFDGWHFEIIDLDGMRIDKILACRATKSQ</sequence>
<dbReference type="InterPro" id="IPR046342">
    <property type="entry name" value="CBS_dom_sf"/>
</dbReference>
<evidence type="ECO:0000256" key="11">
    <source>
        <dbReference type="SAM" id="Phobius"/>
    </source>
</evidence>
<evidence type="ECO:0000256" key="6">
    <source>
        <dbReference type="ARBA" id="ARBA00022989"/>
    </source>
</evidence>
<dbReference type="GO" id="GO:0050660">
    <property type="term" value="F:flavin adenine dinucleotide binding"/>
    <property type="evidence" value="ECO:0007669"/>
    <property type="project" value="InterPro"/>
</dbReference>
<evidence type="ECO:0000256" key="10">
    <source>
        <dbReference type="PROSITE-ProRule" id="PRU01193"/>
    </source>
</evidence>
<dbReference type="RefSeq" id="WP_111159142.1">
    <property type="nucleotide sequence ID" value="NZ_PCDP01000006.1"/>
</dbReference>
<dbReference type="Gene3D" id="3.30.465.10">
    <property type="match status" value="1"/>
</dbReference>
<keyword evidence="3" id="KW-1003">Cell membrane</keyword>
<organism evidence="14 15">
    <name type="scientific">Rhizobium tubonense</name>
    <dbReference type="NCBI Taxonomy" id="484088"/>
    <lineage>
        <taxon>Bacteria</taxon>
        <taxon>Pseudomonadati</taxon>
        <taxon>Pseudomonadota</taxon>
        <taxon>Alphaproteobacteria</taxon>
        <taxon>Hyphomicrobiales</taxon>
        <taxon>Rhizobiaceae</taxon>
        <taxon>Rhizobium/Agrobacterium group</taxon>
        <taxon>Rhizobium</taxon>
    </lineage>
</organism>
<evidence type="ECO:0000256" key="2">
    <source>
        <dbReference type="ARBA" id="ARBA00006446"/>
    </source>
</evidence>
<evidence type="ECO:0000259" key="12">
    <source>
        <dbReference type="PROSITE" id="PS51371"/>
    </source>
</evidence>
<comment type="similarity">
    <text evidence="2">Belongs to the UPF0053 family. Hemolysin C subfamily.</text>
</comment>
<dbReference type="SUPFAM" id="SSF54631">
    <property type="entry name" value="CBS-domain pair"/>
    <property type="match status" value="1"/>
</dbReference>
<dbReference type="PANTHER" id="PTHR43099:SF2">
    <property type="entry name" value="UPF0053 PROTEIN YRKA"/>
    <property type="match status" value="1"/>
</dbReference>